<dbReference type="EMBL" id="ML119052">
    <property type="protein sequence ID" value="ROT40886.1"/>
    <property type="molecule type" value="Genomic_DNA"/>
</dbReference>
<organism evidence="1 2">
    <name type="scientific">Sodiomyces alkalinus (strain CBS 110278 / VKM F-3762 / F11)</name>
    <name type="common">Alkaliphilic filamentous fungus</name>
    <dbReference type="NCBI Taxonomy" id="1314773"/>
    <lineage>
        <taxon>Eukaryota</taxon>
        <taxon>Fungi</taxon>
        <taxon>Dikarya</taxon>
        <taxon>Ascomycota</taxon>
        <taxon>Pezizomycotina</taxon>
        <taxon>Sordariomycetes</taxon>
        <taxon>Hypocreomycetidae</taxon>
        <taxon>Glomerellales</taxon>
        <taxon>Plectosphaerellaceae</taxon>
        <taxon>Sodiomyces</taxon>
    </lineage>
</organism>
<accession>A0A3N2Q2D7</accession>
<evidence type="ECO:0000313" key="1">
    <source>
        <dbReference type="EMBL" id="ROT40886.1"/>
    </source>
</evidence>
<keyword evidence="2" id="KW-1185">Reference proteome</keyword>
<dbReference type="RefSeq" id="XP_028468692.1">
    <property type="nucleotide sequence ID" value="XM_028613949.1"/>
</dbReference>
<dbReference type="AlphaFoldDB" id="A0A3N2Q2D7"/>
<dbReference type="OrthoDB" id="531564at2759"/>
<name>A0A3N2Q2D7_SODAK</name>
<reference evidence="1 2" key="1">
    <citation type="journal article" date="2018" name="Mol. Ecol.">
        <title>The obligate alkalophilic soda-lake fungus Sodiomyces alkalinus has shifted to a protein diet.</title>
        <authorList>
            <person name="Grum-Grzhimaylo A.A."/>
            <person name="Falkoski D.L."/>
            <person name="van den Heuvel J."/>
            <person name="Valero-Jimenez C.A."/>
            <person name="Min B."/>
            <person name="Choi I.G."/>
            <person name="Lipzen A."/>
            <person name="Daum C.G."/>
            <person name="Aanen D.K."/>
            <person name="Tsang A."/>
            <person name="Henrissat B."/>
            <person name="Bilanenko E.N."/>
            <person name="de Vries R.P."/>
            <person name="van Kan J.A.L."/>
            <person name="Grigoriev I.V."/>
            <person name="Debets A.J.M."/>
        </authorList>
    </citation>
    <scope>NUCLEOTIDE SEQUENCE [LARGE SCALE GENOMIC DNA]</scope>
    <source>
        <strain evidence="1 2">F11</strain>
    </source>
</reference>
<protein>
    <submittedName>
        <fullName evidence="1">Uncharacterized protein</fullName>
    </submittedName>
</protein>
<sequence length="153" mass="17896">MRWRVWKEKKICDVLTKSLVLHNPPIRTTNPFLFVIQTKHHSRDVLPNNRPAGQSRRTLLPTQSVRLVLRQPVVSSLYFRSFDTSHNTPSTWLEAPRGQEAFLLFAFIVFLEQPSALECGSSYVPSRLMDFRLMYRAKKDGPVLLGWKHPWEH</sequence>
<evidence type="ECO:0000313" key="2">
    <source>
        <dbReference type="Proteomes" id="UP000272025"/>
    </source>
</evidence>
<gene>
    <name evidence="1" type="ORF">SODALDRAFT_356907</name>
</gene>
<dbReference type="Proteomes" id="UP000272025">
    <property type="component" value="Unassembled WGS sequence"/>
</dbReference>
<proteinExistence type="predicted"/>
<dbReference type="GeneID" id="39582427"/>